<dbReference type="Proteomes" id="UP001177021">
    <property type="component" value="Unassembled WGS sequence"/>
</dbReference>
<organism evidence="1 2">
    <name type="scientific">Trifolium pratense</name>
    <name type="common">Red clover</name>
    <dbReference type="NCBI Taxonomy" id="57577"/>
    <lineage>
        <taxon>Eukaryota</taxon>
        <taxon>Viridiplantae</taxon>
        <taxon>Streptophyta</taxon>
        <taxon>Embryophyta</taxon>
        <taxon>Tracheophyta</taxon>
        <taxon>Spermatophyta</taxon>
        <taxon>Magnoliopsida</taxon>
        <taxon>eudicotyledons</taxon>
        <taxon>Gunneridae</taxon>
        <taxon>Pentapetalae</taxon>
        <taxon>rosids</taxon>
        <taxon>fabids</taxon>
        <taxon>Fabales</taxon>
        <taxon>Fabaceae</taxon>
        <taxon>Papilionoideae</taxon>
        <taxon>50 kb inversion clade</taxon>
        <taxon>NPAAA clade</taxon>
        <taxon>Hologalegina</taxon>
        <taxon>IRL clade</taxon>
        <taxon>Trifolieae</taxon>
        <taxon>Trifolium</taxon>
    </lineage>
</organism>
<keyword evidence="2" id="KW-1185">Reference proteome</keyword>
<protein>
    <submittedName>
        <fullName evidence="1">Uncharacterized protein</fullName>
    </submittedName>
</protein>
<proteinExistence type="predicted"/>
<evidence type="ECO:0000313" key="1">
    <source>
        <dbReference type="EMBL" id="CAJ2660089.1"/>
    </source>
</evidence>
<evidence type="ECO:0000313" key="2">
    <source>
        <dbReference type="Proteomes" id="UP001177021"/>
    </source>
</evidence>
<reference evidence="1" key="1">
    <citation type="submission" date="2023-10" db="EMBL/GenBank/DDBJ databases">
        <authorList>
            <person name="Rodriguez Cubillos JULIANA M."/>
            <person name="De Vega J."/>
        </authorList>
    </citation>
    <scope>NUCLEOTIDE SEQUENCE</scope>
</reference>
<comment type="caution">
    <text evidence="1">The sequence shown here is derived from an EMBL/GenBank/DDBJ whole genome shotgun (WGS) entry which is preliminary data.</text>
</comment>
<dbReference type="EMBL" id="CASHSV030000311">
    <property type="protein sequence ID" value="CAJ2660089.1"/>
    <property type="molecule type" value="Genomic_DNA"/>
</dbReference>
<accession>A0ACB0KW49</accession>
<gene>
    <name evidence="1" type="ORF">MILVUS5_LOCUS26114</name>
</gene>
<sequence>MIPRLSPFKEQTLHNLAAMVSNDTKDVETFYYKQVLDHFNYRPESYNTFDQRYLINFKYWGGANSSAPIFVYLGAESSIDGYPNLIGFMSENAAAFKALLVYIEHRYYGESKPFGSWEEAFKNASTLGYFNSAQALADYAEILIDIKKTLQAQNSPIVVIGGSYGGMLASWFRLKYPHLAIGALASSAPILYFDDITSPNAYMDVVSRDFKEVSETCYETILNSWSEIDKVASQPNGLSILSQRFNTCYPLNQSFELPNYLGEMYTAAAQYNHPPEYPVTMICNGIDEASFGDTILDKIYSGVVAKEGNGTCRFINNSLKYISETYVGWKWQTCSEMVMPFGIGNDTMFPPYPFDLKRFVEKCEKEYDVSPRPHWITTYYGGHNIKLVLQKFGSNIIFSNGLKDPYSSSGVLNDLSDNIVAIHTINGSHCLDILSSKQSDPGWLIEQRKKEVEIIQGWIAQYYIDLGALRGNN</sequence>
<name>A0ACB0KW49_TRIPR</name>